<gene>
    <name evidence="8" type="ORF">Dia5BBH33_16460</name>
</gene>
<evidence type="ECO:0000256" key="6">
    <source>
        <dbReference type="PIRSR" id="PIRSR617867-1"/>
    </source>
</evidence>
<evidence type="ECO:0000259" key="7">
    <source>
        <dbReference type="SMART" id="SM00226"/>
    </source>
</evidence>
<dbReference type="Pfam" id="PF01451">
    <property type="entry name" value="LMWPc"/>
    <property type="match status" value="1"/>
</dbReference>
<reference evidence="9" key="1">
    <citation type="submission" date="2019-05" db="EMBL/GenBank/DDBJ databases">
        <title>Complete genome sequencing of Dialister sp. strain 5BBH33.</title>
        <authorList>
            <person name="Sakamoto M."/>
            <person name="Murakami T."/>
            <person name="Mori H."/>
        </authorList>
    </citation>
    <scope>NUCLEOTIDE SEQUENCE [LARGE SCALE GENOMIC DNA]</scope>
    <source>
        <strain evidence="9">5BBH33</strain>
    </source>
</reference>
<dbReference type="Gene3D" id="3.40.50.2300">
    <property type="match status" value="1"/>
</dbReference>
<keyword evidence="3" id="KW-0378">Hydrolase</keyword>
<evidence type="ECO:0000256" key="5">
    <source>
        <dbReference type="ARBA" id="ARBA00051722"/>
    </source>
</evidence>
<evidence type="ECO:0000256" key="4">
    <source>
        <dbReference type="ARBA" id="ARBA00022912"/>
    </source>
</evidence>
<keyword evidence="4" id="KW-0904">Protein phosphatase</keyword>
<dbReference type="InterPro" id="IPR017867">
    <property type="entry name" value="Tyr_phospatase_low_mol_wt"/>
</dbReference>
<dbReference type="GO" id="GO:0004725">
    <property type="term" value="F:protein tyrosine phosphatase activity"/>
    <property type="evidence" value="ECO:0007669"/>
    <property type="project" value="UniProtKB-EC"/>
</dbReference>
<evidence type="ECO:0000313" key="8">
    <source>
        <dbReference type="EMBL" id="BBK25711.1"/>
    </source>
</evidence>
<evidence type="ECO:0000256" key="2">
    <source>
        <dbReference type="ARBA" id="ARBA00013064"/>
    </source>
</evidence>
<dbReference type="AlphaFoldDB" id="A0A8D4UVE8"/>
<dbReference type="SMART" id="SM00226">
    <property type="entry name" value="LMWPc"/>
    <property type="match status" value="1"/>
</dbReference>
<dbReference type="PRINTS" id="PR00719">
    <property type="entry name" value="LMWPTPASE"/>
</dbReference>
<dbReference type="PANTHER" id="PTHR11717">
    <property type="entry name" value="LOW MOLECULAR WEIGHT PROTEIN TYROSINE PHOSPHATASE"/>
    <property type="match status" value="1"/>
</dbReference>
<dbReference type="OrthoDB" id="9784339at2"/>
<feature type="active site" evidence="6">
    <location>
        <position position="14"/>
    </location>
</feature>
<feature type="active site" description="Nucleophile" evidence="6">
    <location>
        <position position="8"/>
    </location>
</feature>
<comment type="similarity">
    <text evidence="1">Belongs to the low molecular weight phosphotyrosine protein phosphatase family.</text>
</comment>
<dbReference type="RefSeq" id="WP_143332756.1">
    <property type="nucleotide sequence ID" value="NZ_AP019697.1"/>
</dbReference>
<name>A0A8D4UVE8_9FIRM</name>
<dbReference type="EMBL" id="AP019697">
    <property type="protein sequence ID" value="BBK25711.1"/>
    <property type="molecule type" value="Genomic_DNA"/>
</dbReference>
<feature type="domain" description="Phosphotyrosine protein phosphatase I" evidence="7">
    <location>
        <begin position="2"/>
        <end position="146"/>
    </location>
</feature>
<accession>A0A8D4UVE8</accession>
<dbReference type="PANTHER" id="PTHR11717:SF7">
    <property type="entry name" value="LOW MOLECULAR WEIGHT PHOSPHOTYROSINE PROTEIN PHOSPHATASE"/>
    <property type="match status" value="1"/>
</dbReference>
<evidence type="ECO:0000256" key="1">
    <source>
        <dbReference type="ARBA" id="ARBA00011063"/>
    </source>
</evidence>
<dbReference type="InterPro" id="IPR036196">
    <property type="entry name" value="Ptyr_pPase_sf"/>
</dbReference>
<dbReference type="Proteomes" id="UP000320585">
    <property type="component" value="Chromosome"/>
</dbReference>
<keyword evidence="9" id="KW-1185">Reference proteome</keyword>
<dbReference type="EC" id="3.1.3.48" evidence="2"/>
<sequence>MYRVLFICHGNICRSPMAEFIMKDLVEKAGLSQEIFVSSAAMTSEEIGNDMYPPAKRMLTAMGVPFEKRKARRMTKADYEENDIIIGMDEENWRHLLLLTGGRKEKLHLLMDYTDRPGEVADPWYTGDFKETYRDILDGCRGLLAAIRKDEGI</sequence>
<evidence type="ECO:0000256" key="3">
    <source>
        <dbReference type="ARBA" id="ARBA00022801"/>
    </source>
</evidence>
<proteinExistence type="inferred from homology"/>
<protein>
    <recommendedName>
        <fullName evidence="2">protein-tyrosine-phosphatase</fullName>
        <ecNumber evidence="2">3.1.3.48</ecNumber>
    </recommendedName>
</protein>
<dbReference type="SUPFAM" id="SSF52788">
    <property type="entry name" value="Phosphotyrosine protein phosphatases I"/>
    <property type="match status" value="1"/>
</dbReference>
<organism evidence="8 9">
    <name type="scientific">Dialister hominis</name>
    <dbReference type="NCBI Taxonomy" id="2582419"/>
    <lineage>
        <taxon>Bacteria</taxon>
        <taxon>Bacillati</taxon>
        <taxon>Bacillota</taxon>
        <taxon>Negativicutes</taxon>
        <taxon>Veillonellales</taxon>
        <taxon>Veillonellaceae</taxon>
        <taxon>Dialister</taxon>
    </lineage>
</organism>
<dbReference type="GeneID" id="92716866"/>
<comment type="catalytic activity">
    <reaction evidence="5">
        <text>O-phospho-L-tyrosyl-[protein] + H2O = L-tyrosyl-[protein] + phosphate</text>
        <dbReference type="Rhea" id="RHEA:10684"/>
        <dbReference type="Rhea" id="RHEA-COMP:10136"/>
        <dbReference type="Rhea" id="RHEA-COMP:20101"/>
        <dbReference type="ChEBI" id="CHEBI:15377"/>
        <dbReference type="ChEBI" id="CHEBI:43474"/>
        <dbReference type="ChEBI" id="CHEBI:46858"/>
        <dbReference type="ChEBI" id="CHEBI:61978"/>
        <dbReference type="EC" id="3.1.3.48"/>
    </reaction>
</comment>
<evidence type="ECO:0000313" key="9">
    <source>
        <dbReference type="Proteomes" id="UP000320585"/>
    </source>
</evidence>
<dbReference type="CDD" id="cd16343">
    <property type="entry name" value="LMWPTP"/>
    <property type="match status" value="1"/>
</dbReference>
<feature type="active site" description="Proton donor" evidence="6">
    <location>
        <position position="122"/>
    </location>
</feature>
<dbReference type="KEGG" id="dho:Dia5BBH33_16460"/>
<dbReference type="InterPro" id="IPR050438">
    <property type="entry name" value="LMW_PTPase"/>
</dbReference>
<dbReference type="InterPro" id="IPR023485">
    <property type="entry name" value="Ptyr_pPase"/>
</dbReference>